<dbReference type="Gene3D" id="3.30.1370.60">
    <property type="entry name" value="Hypothetical oxidoreductase yiak, domain 2"/>
    <property type="match status" value="1"/>
</dbReference>
<comment type="caution">
    <text evidence="3">The sequence shown here is derived from an EMBL/GenBank/DDBJ whole genome shotgun (WGS) entry which is preliminary data.</text>
</comment>
<organism evidence="3 4">
    <name type="scientific">Salibacterium salarium</name>
    <dbReference type="NCBI Taxonomy" id="284579"/>
    <lineage>
        <taxon>Bacteria</taxon>
        <taxon>Bacillati</taxon>
        <taxon>Bacillota</taxon>
        <taxon>Bacilli</taxon>
        <taxon>Bacillales</taxon>
        <taxon>Bacillaceae</taxon>
    </lineage>
</organism>
<protein>
    <submittedName>
        <fullName evidence="3">Ldh family oxidoreductase</fullName>
    </submittedName>
</protein>
<accession>A0A3R9P5Y7</accession>
<keyword evidence="4" id="KW-1185">Reference proteome</keyword>
<keyword evidence="2" id="KW-0560">Oxidoreductase</keyword>
<evidence type="ECO:0000313" key="3">
    <source>
        <dbReference type="EMBL" id="RSL31935.1"/>
    </source>
</evidence>
<dbReference type="GO" id="GO:0016491">
    <property type="term" value="F:oxidoreductase activity"/>
    <property type="evidence" value="ECO:0007669"/>
    <property type="project" value="UniProtKB-KW"/>
</dbReference>
<proteinExistence type="inferred from homology"/>
<evidence type="ECO:0000256" key="1">
    <source>
        <dbReference type="ARBA" id="ARBA00006056"/>
    </source>
</evidence>
<reference evidence="3 4" key="1">
    <citation type="submission" date="2018-10" db="EMBL/GenBank/DDBJ databases">
        <title>Draft genome sequence of Bacillus salarius IM0101, isolated from a hypersaline soil in Inner Mongolia, China.</title>
        <authorList>
            <person name="Yamprayoonswat W."/>
            <person name="Boonvisut S."/>
            <person name="Jumpathong W."/>
            <person name="Sittihan S."/>
            <person name="Ruangsuj P."/>
            <person name="Wanthongcharoen S."/>
            <person name="Thongpramul N."/>
            <person name="Pimmason S."/>
            <person name="Yu B."/>
            <person name="Yasawong M."/>
        </authorList>
    </citation>
    <scope>NUCLEOTIDE SEQUENCE [LARGE SCALE GENOMIC DNA]</scope>
    <source>
        <strain evidence="3 4">IM0101</strain>
    </source>
</reference>
<dbReference type="InterPro" id="IPR043144">
    <property type="entry name" value="Mal/L-sulf/L-lact_DH-like_ah"/>
</dbReference>
<dbReference type="PANTHER" id="PTHR11091:SF0">
    <property type="entry name" value="MALATE DEHYDROGENASE"/>
    <property type="match status" value="1"/>
</dbReference>
<dbReference type="Pfam" id="PF02615">
    <property type="entry name" value="Ldh_2"/>
    <property type="match status" value="1"/>
</dbReference>
<dbReference type="InterPro" id="IPR036111">
    <property type="entry name" value="Mal/L-sulfo/L-lacto_DH-like_sf"/>
</dbReference>
<name>A0A3R9P5Y7_9BACI</name>
<dbReference type="Proteomes" id="UP000275076">
    <property type="component" value="Unassembled WGS sequence"/>
</dbReference>
<dbReference type="SUPFAM" id="SSF89733">
    <property type="entry name" value="L-sulfolactate dehydrogenase-like"/>
    <property type="match status" value="1"/>
</dbReference>
<dbReference type="EMBL" id="RBVX01000019">
    <property type="protein sequence ID" value="RSL31935.1"/>
    <property type="molecule type" value="Genomic_DNA"/>
</dbReference>
<evidence type="ECO:0000313" key="4">
    <source>
        <dbReference type="Proteomes" id="UP000275076"/>
    </source>
</evidence>
<sequence>MTRRFDWVKLENFCEEIFHKAGLSRKDAKTVAESLIEANLRGVDSHGVVRSYIYLRRIHEKMINPNNEMVVEVDGTVTLLDGKNQMGSVIGKKAMELALAATKEHGTGIVGVKGSNHFGTCAYYLEEAIKEDIVMFVFSNASQTMPPTGGIRPFIGTNPFSFGAPTGNHPPFILDMATSEVARGKIINAFNKGESIPEGWALDKDGNHTTDASKALEGSVLPMAGPKGYALSMLIDILSGVLTGSGFGKYVNNMYENWVNPQNVGHFFIGIDISKFMPVDVFKKRIDKYLDEIKAEPKKRGIKEILIPGEIEYRSKQKRRKMGIELPLKVEKELKEWGKIHDVDLEKALKERQ</sequence>
<dbReference type="OrthoDB" id="9769447at2"/>
<dbReference type="InterPro" id="IPR043143">
    <property type="entry name" value="Mal/L-sulf/L-lact_DH-like_NADP"/>
</dbReference>
<dbReference type="RefSeq" id="WP_125557701.1">
    <property type="nucleotide sequence ID" value="NZ_RBVX01000019.1"/>
</dbReference>
<dbReference type="InterPro" id="IPR003767">
    <property type="entry name" value="Malate/L-lactate_DH-like"/>
</dbReference>
<dbReference type="Gene3D" id="1.10.1530.10">
    <property type="match status" value="1"/>
</dbReference>
<dbReference type="PANTHER" id="PTHR11091">
    <property type="entry name" value="OXIDOREDUCTASE-RELATED"/>
    <property type="match status" value="1"/>
</dbReference>
<dbReference type="AlphaFoldDB" id="A0A3R9P5Y7"/>
<gene>
    <name evidence="3" type="ORF">D7Z54_18310</name>
</gene>
<evidence type="ECO:0000256" key="2">
    <source>
        <dbReference type="ARBA" id="ARBA00023002"/>
    </source>
</evidence>
<comment type="similarity">
    <text evidence="1">Belongs to the LDH2/MDH2 oxidoreductase family.</text>
</comment>